<dbReference type="Gene3D" id="2.40.420.20">
    <property type="match status" value="1"/>
</dbReference>
<dbReference type="InterPro" id="IPR036366">
    <property type="entry name" value="PGBDSf"/>
</dbReference>
<feature type="transmembrane region" description="Helical" evidence="3">
    <location>
        <begin position="23"/>
        <end position="45"/>
    </location>
</feature>
<keyword evidence="3" id="KW-0812">Transmembrane</keyword>
<sequence>MRFPGQSEPEAGAAAGVTRGRRWVVAVAVGAVLLTGAGVGASLVVKSPAQAAADSEAPPPDVLTAPVERRVLKTSVILRGTVVAGQSVDVTPGAAGAGAEGASAPTVTKTPLKAGDRVAAGKTLIEVSGRPVIALHGGLPVYRDLKPGSEGDDVAQLQKALAELGHSTAPDASGTYGAGTKAAVTALYSALGYDPVEAGGEEGSDVEAAEDLVKSMERAVEDARDALDDAEEAQEAQEAAEQAAGASGAQAPGAQTPGAQTPGAQTPGAQTGAPGARAGSGGTAAGAPAGPAASASPGAAPGTGGGQGGGGNGEDVLEEPRKNLARAREDLAEARADLERARSAAGAMLPSSEVVFLESFPARVDSVSAEVGAQVSGAVMKVSSGALEVHGLLQAHQKELIRAGMRTRILSEVTGAEAAARVESVADSPSTEQSAQGDGQGGQDGQASAGSGRSGYLVVVDPDRTLPADLAGQDVRLTVEAGSTDGEVLVVPVTAVSAGADGRTVVTVVDADGRQRRVPVRAGTTGDGYVEVTPSAGARLAEDDRVLTGVRRAAGTATGGGGS</sequence>
<dbReference type="EMBL" id="BAAATK010000006">
    <property type="protein sequence ID" value="GAA2427077.1"/>
    <property type="molecule type" value="Genomic_DNA"/>
</dbReference>
<dbReference type="PANTHER" id="PTHR30469:SF15">
    <property type="entry name" value="HLYD FAMILY OF SECRETION PROTEINS"/>
    <property type="match status" value="1"/>
</dbReference>
<feature type="compositionally biased region" description="Low complexity" evidence="2">
    <location>
        <begin position="236"/>
        <end position="277"/>
    </location>
</feature>
<keyword evidence="6" id="KW-1185">Reference proteome</keyword>
<keyword evidence="3" id="KW-1133">Transmembrane helix</keyword>
<gene>
    <name evidence="5" type="ORF">GCM10010421_12880</name>
</gene>
<dbReference type="Proteomes" id="UP001500460">
    <property type="component" value="Unassembled WGS sequence"/>
</dbReference>
<evidence type="ECO:0000313" key="6">
    <source>
        <dbReference type="Proteomes" id="UP001500460"/>
    </source>
</evidence>
<dbReference type="Pfam" id="PF01471">
    <property type="entry name" value="PG_binding_1"/>
    <property type="match status" value="1"/>
</dbReference>
<dbReference type="InterPro" id="IPR036365">
    <property type="entry name" value="PGBD-like_sf"/>
</dbReference>
<name>A0ABN3JCL6_9ACTN</name>
<evidence type="ECO:0000259" key="4">
    <source>
        <dbReference type="Pfam" id="PF01471"/>
    </source>
</evidence>
<dbReference type="SUPFAM" id="SSF47090">
    <property type="entry name" value="PGBD-like"/>
    <property type="match status" value="1"/>
</dbReference>
<dbReference type="Gene3D" id="1.10.101.10">
    <property type="entry name" value="PGBD-like superfamily/PGBD"/>
    <property type="match status" value="1"/>
</dbReference>
<accession>A0ABN3JCL6</accession>
<comment type="caution">
    <text evidence="5">The sequence shown here is derived from an EMBL/GenBank/DDBJ whole genome shotgun (WGS) entry which is preliminary data.</text>
</comment>
<organism evidence="5 6">
    <name type="scientific">Streptomyces glaucus</name>
    <dbReference type="NCBI Taxonomy" id="284029"/>
    <lineage>
        <taxon>Bacteria</taxon>
        <taxon>Bacillati</taxon>
        <taxon>Actinomycetota</taxon>
        <taxon>Actinomycetes</taxon>
        <taxon>Kitasatosporales</taxon>
        <taxon>Streptomycetaceae</taxon>
        <taxon>Streptomyces</taxon>
    </lineage>
</organism>
<evidence type="ECO:0000256" key="2">
    <source>
        <dbReference type="SAM" id="MobiDB-lite"/>
    </source>
</evidence>
<feature type="region of interest" description="Disordered" evidence="2">
    <location>
        <begin position="420"/>
        <end position="454"/>
    </location>
</feature>
<feature type="compositionally biased region" description="Gly residues" evidence="2">
    <location>
        <begin position="301"/>
        <end position="313"/>
    </location>
</feature>
<keyword evidence="1" id="KW-0175">Coiled coil</keyword>
<evidence type="ECO:0000256" key="1">
    <source>
        <dbReference type="SAM" id="Coils"/>
    </source>
</evidence>
<proteinExistence type="predicted"/>
<evidence type="ECO:0000313" key="5">
    <source>
        <dbReference type="EMBL" id="GAA2427077.1"/>
    </source>
</evidence>
<feature type="domain" description="Peptidoglycan binding-like" evidence="4">
    <location>
        <begin position="151"/>
        <end position="186"/>
    </location>
</feature>
<dbReference type="InterPro" id="IPR002477">
    <property type="entry name" value="Peptidoglycan-bd-like"/>
</dbReference>
<evidence type="ECO:0000256" key="3">
    <source>
        <dbReference type="SAM" id="Phobius"/>
    </source>
</evidence>
<dbReference type="RefSeq" id="WP_344600473.1">
    <property type="nucleotide sequence ID" value="NZ_BAAATK010000006.1"/>
</dbReference>
<protein>
    <recommendedName>
        <fullName evidence="4">Peptidoglycan binding-like domain-containing protein</fullName>
    </recommendedName>
</protein>
<feature type="region of interest" description="Disordered" evidence="2">
    <location>
        <begin position="221"/>
        <end position="317"/>
    </location>
</feature>
<feature type="coiled-coil region" evidence="1">
    <location>
        <begin position="317"/>
        <end position="344"/>
    </location>
</feature>
<feature type="compositionally biased region" description="Low complexity" evidence="2">
    <location>
        <begin position="285"/>
        <end position="300"/>
    </location>
</feature>
<reference evidence="5 6" key="1">
    <citation type="journal article" date="2019" name="Int. J. Syst. Evol. Microbiol.">
        <title>The Global Catalogue of Microorganisms (GCM) 10K type strain sequencing project: providing services to taxonomists for standard genome sequencing and annotation.</title>
        <authorList>
            <consortium name="The Broad Institute Genomics Platform"/>
            <consortium name="The Broad Institute Genome Sequencing Center for Infectious Disease"/>
            <person name="Wu L."/>
            <person name="Ma J."/>
        </authorList>
    </citation>
    <scope>NUCLEOTIDE SEQUENCE [LARGE SCALE GENOMIC DNA]</scope>
    <source>
        <strain evidence="5 6">JCM 6922</strain>
    </source>
</reference>
<dbReference type="PANTHER" id="PTHR30469">
    <property type="entry name" value="MULTIDRUG RESISTANCE PROTEIN MDTA"/>
    <property type="match status" value="1"/>
</dbReference>
<keyword evidence="3" id="KW-0472">Membrane</keyword>